<feature type="compositionally biased region" description="Acidic residues" evidence="1">
    <location>
        <begin position="21"/>
        <end position="33"/>
    </location>
</feature>
<organism evidence="3 4">
    <name type="scientific">Chlorella vulgaris</name>
    <name type="common">Green alga</name>
    <dbReference type="NCBI Taxonomy" id="3077"/>
    <lineage>
        <taxon>Eukaryota</taxon>
        <taxon>Viridiplantae</taxon>
        <taxon>Chlorophyta</taxon>
        <taxon>core chlorophytes</taxon>
        <taxon>Trebouxiophyceae</taxon>
        <taxon>Chlorellales</taxon>
        <taxon>Chlorellaceae</taxon>
        <taxon>Chlorella clade</taxon>
        <taxon>Chlorella</taxon>
    </lineage>
</organism>
<dbReference type="EMBL" id="SIDB01000003">
    <property type="protein sequence ID" value="KAI3434615.1"/>
    <property type="molecule type" value="Genomic_DNA"/>
</dbReference>
<protein>
    <submittedName>
        <fullName evidence="3">Uncharacterized protein</fullName>
    </submittedName>
</protein>
<reference evidence="3" key="1">
    <citation type="journal article" date="2019" name="Plant J.">
        <title>Chlorella vulgaris genome assembly and annotation reveals the molecular basis for metabolic acclimation to high light conditions.</title>
        <authorList>
            <person name="Cecchin M."/>
            <person name="Marcolungo L."/>
            <person name="Rossato M."/>
            <person name="Girolomoni L."/>
            <person name="Cosentino E."/>
            <person name="Cuine S."/>
            <person name="Li-Beisson Y."/>
            <person name="Delledonne M."/>
            <person name="Ballottari M."/>
        </authorList>
    </citation>
    <scope>NUCLEOTIDE SEQUENCE</scope>
    <source>
        <strain evidence="3">211/11P</strain>
    </source>
</reference>
<sequence length="276" mass="28125">MVLMLATPFLLNRLPLAGTREEEEDDEAEEEIDASSSGCDEGTTNVNSITGDGAGLATDDGGGSAAASSSAGGGAGFAATDNSAGQAAIGTVPADYVDNCEVESKASDDDDEGWETGGQGGGLLSNAAMEAAAVRLFGCGGGSTQSLVPASMPAAAHGLHSRLHLLIAKVFLADSHVSPHFLLVWDAEDDALGYVSAAGVACFNAAAAVGEPAHRSDAPARREHQASRSRPWFLAACRLLSQCLTGSHQDLSLAAEVHAQVVLRYTPRFSQVASLA</sequence>
<comment type="caution">
    <text evidence="3">The sequence shown here is derived from an EMBL/GenBank/DDBJ whole genome shotgun (WGS) entry which is preliminary data.</text>
</comment>
<feature type="region of interest" description="Disordered" evidence="1">
    <location>
        <begin position="16"/>
        <end position="76"/>
    </location>
</feature>
<keyword evidence="4" id="KW-1185">Reference proteome</keyword>
<feature type="chain" id="PRO_5038539222" evidence="2">
    <location>
        <begin position="20"/>
        <end position="276"/>
    </location>
</feature>
<evidence type="ECO:0000313" key="4">
    <source>
        <dbReference type="Proteomes" id="UP001055712"/>
    </source>
</evidence>
<dbReference type="AlphaFoldDB" id="A0A9D4TU01"/>
<evidence type="ECO:0000256" key="1">
    <source>
        <dbReference type="SAM" id="MobiDB-lite"/>
    </source>
</evidence>
<reference evidence="3" key="2">
    <citation type="submission" date="2020-11" db="EMBL/GenBank/DDBJ databases">
        <authorList>
            <person name="Cecchin M."/>
            <person name="Marcolungo L."/>
            <person name="Rossato M."/>
            <person name="Girolomoni L."/>
            <person name="Cosentino E."/>
            <person name="Cuine S."/>
            <person name="Li-Beisson Y."/>
            <person name="Delledonne M."/>
            <person name="Ballottari M."/>
        </authorList>
    </citation>
    <scope>NUCLEOTIDE SEQUENCE</scope>
    <source>
        <strain evidence="3">211/11P</strain>
        <tissue evidence="3">Whole cell</tissue>
    </source>
</reference>
<proteinExistence type="predicted"/>
<gene>
    <name evidence="3" type="ORF">D9Q98_002683</name>
</gene>
<accession>A0A9D4TU01</accession>
<feature type="signal peptide" evidence="2">
    <location>
        <begin position="1"/>
        <end position="19"/>
    </location>
</feature>
<keyword evidence="2" id="KW-0732">Signal</keyword>
<evidence type="ECO:0000313" key="3">
    <source>
        <dbReference type="EMBL" id="KAI3434615.1"/>
    </source>
</evidence>
<name>A0A9D4TU01_CHLVU</name>
<feature type="compositionally biased region" description="Low complexity" evidence="1">
    <location>
        <begin position="55"/>
        <end position="70"/>
    </location>
</feature>
<dbReference type="Proteomes" id="UP001055712">
    <property type="component" value="Unassembled WGS sequence"/>
</dbReference>
<evidence type="ECO:0000256" key="2">
    <source>
        <dbReference type="SAM" id="SignalP"/>
    </source>
</evidence>